<evidence type="ECO:0000313" key="1">
    <source>
        <dbReference type="EMBL" id="AEW04527.1"/>
    </source>
</evidence>
<organism evidence="1 2">
    <name type="scientific">Sulfobacillus acidophilus (strain ATCC 700253 / DSM 10332 / NAL)</name>
    <dbReference type="NCBI Taxonomy" id="679936"/>
    <lineage>
        <taxon>Bacteria</taxon>
        <taxon>Bacillati</taxon>
        <taxon>Bacillota</taxon>
        <taxon>Clostridia</taxon>
        <taxon>Eubacteriales</taxon>
        <taxon>Clostridiales Family XVII. Incertae Sedis</taxon>
        <taxon>Sulfobacillus</taxon>
    </lineage>
</organism>
<name>G8TTE7_SULAD</name>
<dbReference type="AlphaFoldDB" id="G8TTE7"/>
<dbReference type="HOGENOM" id="CLU_3123481_0_0_9"/>
<proteinExistence type="predicted"/>
<dbReference type="EMBL" id="CP003179">
    <property type="protein sequence ID" value="AEW04527.1"/>
    <property type="molecule type" value="Genomic_DNA"/>
</dbReference>
<reference evidence="1 2" key="2">
    <citation type="journal article" date="2012" name="Stand. Genomic Sci.">
        <title>Complete genome sequence of the moderately thermophilic mineral-sulfide-oxidizing firmicute Sulfobacillus acidophilus type strain (NAL(T)).</title>
        <authorList>
            <person name="Anderson I."/>
            <person name="Chertkov O."/>
            <person name="Chen A."/>
            <person name="Saunders E."/>
            <person name="Lapidus A."/>
            <person name="Nolan M."/>
            <person name="Lucas S."/>
            <person name="Hammon N."/>
            <person name="Deshpande S."/>
            <person name="Cheng J.F."/>
            <person name="Han C."/>
            <person name="Tapia R."/>
            <person name="Goodwin L.A."/>
            <person name="Pitluck S."/>
            <person name="Liolios K."/>
            <person name="Pagani I."/>
            <person name="Ivanova N."/>
            <person name="Mikhailova N."/>
            <person name="Pati A."/>
            <person name="Palaniappan K."/>
            <person name="Land M."/>
            <person name="Pan C."/>
            <person name="Rohde M."/>
            <person name="Pukall R."/>
            <person name="Goker M."/>
            <person name="Detter J.C."/>
            <person name="Woyke T."/>
            <person name="Bristow J."/>
            <person name="Eisen J.A."/>
            <person name="Markowitz V."/>
            <person name="Hugenholtz P."/>
            <person name="Kyrpides N.C."/>
            <person name="Klenk H.P."/>
            <person name="Mavromatis K."/>
        </authorList>
    </citation>
    <scope>NUCLEOTIDE SEQUENCE [LARGE SCALE GENOMIC DNA]</scope>
    <source>
        <strain evidence="2">ATCC 700253 / DSM 10332 / NAL</strain>
    </source>
</reference>
<dbReference type="KEGG" id="sap:Sulac_1027"/>
<evidence type="ECO:0000313" key="2">
    <source>
        <dbReference type="Proteomes" id="UP000005439"/>
    </source>
</evidence>
<dbReference type="STRING" id="679936.Sulac_1027"/>
<sequence>MNRSRHGNRLLQLTLPSGCCHGSFIRPAGIRMEGRTQVKGEVRFLKKPPP</sequence>
<dbReference type="Proteomes" id="UP000005439">
    <property type="component" value="Chromosome"/>
</dbReference>
<reference evidence="2" key="1">
    <citation type="submission" date="2011-12" db="EMBL/GenBank/DDBJ databases">
        <title>The complete genome of chromosome of Sulfobacillus acidophilus DSM 10332.</title>
        <authorList>
            <person name="Lucas S."/>
            <person name="Han J."/>
            <person name="Lapidus A."/>
            <person name="Bruce D."/>
            <person name="Goodwin L."/>
            <person name="Pitluck S."/>
            <person name="Peters L."/>
            <person name="Kyrpides N."/>
            <person name="Mavromatis K."/>
            <person name="Ivanova N."/>
            <person name="Mikhailova N."/>
            <person name="Chertkov O."/>
            <person name="Saunders E."/>
            <person name="Detter J.C."/>
            <person name="Tapia R."/>
            <person name="Han C."/>
            <person name="Land M."/>
            <person name="Hauser L."/>
            <person name="Markowitz V."/>
            <person name="Cheng J.-F."/>
            <person name="Hugenholtz P."/>
            <person name="Woyke T."/>
            <person name="Wu D."/>
            <person name="Pukall R."/>
            <person name="Gehrich-Schroeter G."/>
            <person name="Schneider S."/>
            <person name="Klenk H.-P."/>
            <person name="Eisen J.A."/>
        </authorList>
    </citation>
    <scope>NUCLEOTIDE SEQUENCE [LARGE SCALE GENOMIC DNA]</scope>
    <source>
        <strain evidence="2">ATCC 700253 / DSM 10332 / NAL</strain>
    </source>
</reference>
<protein>
    <submittedName>
        <fullName evidence="1">Uncharacterized protein</fullName>
    </submittedName>
</protein>
<gene>
    <name evidence="1" type="ordered locus">Sulac_1027</name>
</gene>
<keyword evidence="2" id="KW-1185">Reference proteome</keyword>
<accession>G8TTE7</accession>